<feature type="transmembrane region" description="Helical" evidence="8">
    <location>
        <begin position="6"/>
        <end position="28"/>
    </location>
</feature>
<dbReference type="CDD" id="cd06186">
    <property type="entry name" value="NOX_Duox_like_FAD_NADP"/>
    <property type="match status" value="1"/>
</dbReference>
<organism evidence="10 11">
    <name type="scientific">Coemansia pectinata</name>
    <dbReference type="NCBI Taxonomy" id="1052879"/>
    <lineage>
        <taxon>Eukaryota</taxon>
        <taxon>Fungi</taxon>
        <taxon>Fungi incertae sedis</taxon>
        <taxon>Zoopagomycota</taxon>
        <taxon>Kickxellomycotina</taxon>
        <taxon>Kickxellomycetes</taxon>
        <taxon>Kickxellales</taxon>
        <taxon>Kickxellaceae</taxon>
        <taxon>Coemansia</taxon>
    </lineage>
</organism>
<keyword evidence="6" id="KW-0813">Transport</keyword>
<dbReference type="GO" id="GO:0016175">
    <property type="term" value="F:superoxide-generating NAD(P)H oxidase activity"/>
    <property type="evidence" value="ECO:0007669"/>
    <property type="project" value="TreeGrafter"/>
</dbReference>
<feature type="transmembrane region" description="Helical" evidence="8">
    <location>
        <begin position="48"/>
        <end position="65"/>
    </location>
</feature>
<dbReference type="GO" id="GO:0006811">
    <property type="term" value="P:monoatomic ion transport"/>
    <property type="evidence" value="ECO:0007669"/>
    <property type="project" value="UniProtKB-KW"/>
</dbReference>
<keyword evidence="7 8" id="KW-0472">Membrane</keyword>
<dbReference type="Proteomes" id="UP001140011">
    <property type="component" value="Unassembled WGS sequence"/>
</dbReference>
<keyword evidence="11" id="KW-1185">Reference proteome</keyword>
<dbReference type="Pfam" id="PF08030">
    <property type="entry name" value="NAD_binding_6"/>
    <property type="match status" value="1"/>
</dbReference>
<dbReference type="InterPro" id="IPR050369">
    <property type="entry name" value="RBOH/FRE"/>
</dbReference>
<evidence type="ECO:0000256" key="3">
    <source>
        <dbReference type="ARBA" id="ARBA00022982"/>
    </source>
</evidence>
<sequence length="574" mass="64348">MNRTAMSCILFDVAAILVFMSPTFLMLLRRTFLPRFITFEKNIHAHKVASYTMLFWSIIHMGIYYRRYVNESKPHLSKGKMVPGTPLRVNLIEKMTGWTGLVLLLSFFLLVTTSIKPIRQRLFEVFYFIHHLFILCTVFLFIHGGNKRAYKYLIGPIALYCMDRLYRNLRTAFAKSPIRAVIQHPSGVFEIQLDKKIIGHRPGQYVKLYCPSVSLLQWHPITISSAPEEELLTLHIRLAGGWTTCLAQRLGCSFESDARKSTVQKVVALSGRLKALTFGRCCYSAAARDIAPAPLLDIPYHPLRHDPTTVPMYSQAGGSSSYISIDMVAKGGSTAMRGSLALGDDDGKLKPTVSVVGSRLEDIAESSTSAQMESGDVVIKMGAELPVFFIDGPYSGPAEHFFEYEVGVLIAAGIGVTPAAAVLRSVYFKWLQGREQLPSKKVYVFWVYRDIDTIEWFKDLLIALEEEGLGSIVEVRTYFTGQIPESCTPQLAPAEDRFGKQVIATSIGTKSYIGRPVFGDVFESIGALHPDTRVGTFLCGPKPMVRKVRREAHKWDARLRKSSNTTMDFHSEVF</sequence>
<keyword evidence="2 8" id="KW-0812">Transmembrane</keyword>
<evidence type="ECO:0000256" key="5">
    <source>
        <dbReference type="ARBA" id="ARBA00023002"/>
    </source>
</evidence>
<dbReference type="SFLD" id="SFLDS00052">
    <property type="entry name" value="Ferric_Reductase_Domain"/>
    <property type="match status" value="1"/>
</dbReference>
<dbReference type="GO" id="GO:0006952">
    <property type="term" value="P:defense response"/>
    <property type="evidence" value="ECO:0007669"/>
    <property type="project" value="TreeGrafter"/>
</dbReference>
<proteinExistence type="predicted"/>
<comment type="caution">
    <text evidence="10">The sequence shown here is derived from an EMBL/GenBank/DDBJ whole genome shotgun (WGS) entry which is preliminary data.</text>
</comment>
<protein>
    <submittedName>
        <fullName evidence="10">NADPH oxidase 3</fullName>
    </submittedName>
</protein>
<evidence type="ECO:0000256" key="6">
    <source>
        <dbReference type="ARBA" id="ARBA00023065"/>
    </source>
</evidence>
<gene>
    <name evidence="10" type="primary">NOX3</name>
    <name evidence="10" type="ORF">GGI19_002169</name>
</gene>
<evidence type="ECO:0000313" key="11">
    <source>
        <dbReference type="Proteomes" id="UP001140011"/>
    </source>
</evidence>
<evidence type="ECO:0000259" key="9">
    <source>
        <dbReference type="PROSITE" id="PS51384"/>
    </source>
</evidence>
<dbReference type="EMBL" id="JANBUH010000097">
    <property type="protein sequence ID" value="KAJ2754757.1"/>
    <property type="molecule type" value="Genomic_DNA"/>
</dbReference>
<feature type="transmembrane region" description="Helical" evidence="8">
    <location>
        <begin position="95"/>
        <end position="113"/>
    </location>
</feature>
<name>A0A9W8LCS5_9FUNG</name>
<dbReference type="SUPFAM" id="SSF63380">
    <property type="entry name" value="Riboflavin synthase domain-like"/>
    <property type="match status" value="1"/>
</dbReference>
<dbReference type="InterPro" id="IPR017938">
    <property type="entry name" value="Riboflavin_synthase-like_b-brl"/>
</dbReference>
<dbReference type="InterPro" id="IPR013112">
    <property type="entry name" value="FAD-bd_8"/>
</dbReference>
<evidence type="ECO:0000256" key="1">
    <source>
        <dbReference type="ARBA" id="ARBA00004141"/>
    </source>
</evidence>
<keyword evidence="4 8" id="KW-1133">Transmembrane helix</keyword>
<dbReference type="InterPro" id="IPR013121">
    <property type="entry name" value="Fe_red_NAD-bd_6"/>
</dbReference>
<dbReference type="PANTHER" id="PTHR11972:SF153">
    <property type="entry name" value="SUPEROXIDE-GENERATING NADPH OXIDASE HEAVY CHAIN SUBUNIT A"/>
    <property type="match status" value="1"/>
</dbReference>
<feature type="domain" description="FAD-binding FR-type" evidence="9">
    <location>
        <begin position="171"/>
        <end position="279"/>
    </location>
</feature>
<dbReference type="PRINTS" id="PR00466">
    <property type="entry name" value="GP91PHOX"/>
</dbReference>
<dbReference type="PANTHER" id="PTHR11972">
    <property type="entry name" value="NADPH OXIDASE"/>
    <property type="match status" value="1"/>
</dbReference>
<dbReference type="PROSITE" id="PS51384">
    <property type="entry name" value="FAD_FR"/>
    <property type="match status" value="1"/>
</dbReference>
<dbReference type="GO" id="GO:0042554">
    <property type="term" value="P:superoxide anion generation"/>
    <property type="evidence" value="ECO:0007669"/>
    <property type="project" value="TreeGrafter"/>
</dbReference>
<dbReference type="Pfam" id="PF01794">
    <property type="entry name" value="Ferric_reduct"/>
    <property type="match status" value="1"/>
</dbReference>
<feature type="transmembrane region" description="Helical" evidence="8">
    <location>
        <begin position="125"/>
        <end position="143"/>
    </location>
</feature>
<evidence type="ECO:0000313" key="10">
    <source>
        <dbReference type="EMBL" id="KAJ2754757.1"/>
    </source>
</evidence>
<evidence type="ECO:0000256" key="8">
    <source>
        <dbReference type="SAM" id="Phobius"/>
    </source>
</evidence>
<dbReference type="InterPro" id="IPR039261">
    <property type="entry name" value="FNR_nucleotide-bd"/>
</dbReference>
<dbReference type="Gene3D" id="3.40.50.80">
    <property type="entry name" value="Nucleotide-binding domain of ferredoxin-NADP reductase (FNR) module"/>
    <property type="match status" value="1"/>
</dbReference>
<evidence type="ECO:0000256" key="7">
    <source>
        <dbReference type="ARBA" id="ARBA00023136"/>
    </source>
</evidence>
<evidence type="ECO:0000256" key="4">
    <source>
        <dbReference type="ARBA" id="ARBA00022989"/>
    </source>
</evidence>
<dbReference type="SUPFAM" id="SSF52343">
    <property type="entry name" value="Ferredoxin reductase-like, C-terminal NADP-linked domain"/>
    <property type="match status" value="1"/>
</dbReference>
<dbReference type="InterPro" id="IPR000778">
    <property type="entry name" value="Cyt_b245_heavy_chain"/>
</dbReference>
<dbReference type="InterPro" id="IPR013130">
    <property type="entry name" value="Fe3_Rdtase_TM_dom"/>
</dbReference>
<keyword evidence="5" id="KW-0560">Oxidoreductase</keyword>
<dbReference type="Pfam" id="PF08022">
    <property type="entry name" value="FAD_binding_8"/>
    <property type="match status" value="1"/>
</dbReference>
<evidence type="ECO:0000256" key="2">
    <source>
        <dbReference type="ARBA" id="ARBA00022692"/>
    </source>
</evidence>
<keyword evidence="3" id="KW-0249">Electron transport</keyword>
<comment type="subcellular location">
    <subcellularLocation>
        <location evidence="1">Membrane</location>
        <topology evidence="1">Multi-pass membrane protein</topology>
    </subcellularLocation>
</comment>
<dbReference type="AlphaFoldDB" id="A0A9W8LCS5"/>
<reference evidence="10" key="1">
    <citation type="submission" date="2022-07" db="EMBL/GenBank/DDBJ databases">
        <title>Phylogenomic reconstructions and comparative analyses of Kickxellomycotina fungi.</title>
        <authorList>
            <person name="Reynolds N.K."/>
            <person name="Stajich J.E."/>
            <person name="Barry K."/>
            <person name="Grigoriev I.V."/>
            <person name="Crous P."/>
            <person name="Smith M.E."/>
        </authorList>
    </citation>
    <scope>NUCLEOTIDE SEQUENCE</scope>
    <source>
        <strain evidence="10">BCRC 34297</strain>
    </source>
</reference>
<dbReference type="GO" id="GO:0043020">
    <property type="term" value="C:NADPH oxidase complex"/>
    <property type="evidence" value="ECO:0007669"/>
    <property type="project" value="TreeGrafter"/>
</dbReference>
<dbReference type="OrthoDB" id="167398at2759"/>
<dbReference type="Gene3D" id="2.40.30.10">
    <property type="entry name" value="Translation factors"/>
    <property type="match status" value="1"/>
</dbReference>
<keyword evidence="6" id="KW-0406">Ion transport</keyword>
<accession>A0A9W8LCS5</accession>
<dbReference type="InterPro" id="IPR017927">
    <property type="entry name" value="FAD-bd_FR_type"/>
</dbReference>